<keyword evidence="10 13" id="KW-0472">Membrane</keyword>
<evidence type="ECO:0000256" key="9">
    <source>
        <dbReference type="ARBA" id="ARBA00022989"/>
    </source>
</evidence>
<evidence type="ECO:0000256" key="8">
    <source>
        <dbReference type="ARBA" id="ARBA00022824"/>
    </source>
</evidence>
<evidence type="ECO:0000256" key="3">
    <source>
        <dbReference type="ARBA" id="ARBA00011071"/>
    </source>
</evidence>
<evidence type="ECO:0000256" key="13">
    <source>
        <dbReference type="RuleBase" id="RU365064"/>
    </source>
</evidence>
<evidence type="ECO:0000256" key="11">
    <source>
        <dbReference type="ARBA" id="ARBA00093408"/>
    </source>
</evidence>
<comment type="caution">
    <text evidence="14">The sequence shown here is derived from an EMBL/GenBank/DDBJ whole genome shotgun (WGS) entry which is preliminary data.</text>
</comment>
<feature type="transmembrane region" description="Helical" evidence="13">
    <location>
        <begin position="217"/>
        <end position="238"/>
    </location>
</feature>
<keyword evidence="8 13" id="KW-0256">Endoplasmic reticulum</keyword>
<name>A0A7D9J481_PARCT</name>
<reference evidence="14" key="1">
    <citation type="submission" date="2020-04" db="EMBL/GenBank/DDBJ databases">
        <authorList>
            <person name="Alioto T."/>
            <person name="Alioto T."/>
            <person name="Gomez Garrido J."/>
        </authorList>
    </citation>
    <scope>NUCLEOTIDE SEQUENCE</scope>
    <source>
        <strain evidence="14">A484AB</strain>
    </source>
</reference>
<dbReference type="GO" id="GO:1990529">
    <property type="term" value="C:glycosylphosphatidylinositol-mannosyltransferase I complex"/>
    <property type="evidence" value="ECO:0007669"/>
    <property type="project" value="TreeGrafter"/>
</dbReference>
<dbReference type="Pfam" id="PF05007">
    <property type="entry name" value="Mannosyl_trans"/>
    <property type="match status" value="1"/>
</dbReference>
<evidence type="ECO:0000256" key="1">
    <source>
        <dbReference type="ARBA" id="ARBA00004477"/>
    </source>
</evidence>
<dbReference type="EC" id="2.4.1.-" evidence="13"/>
<evidence type="ECO:0000256" key="4">
    <source>
        <dbReference type="ARBA" id="ARBA00022502"/>
    </source>
</evidence>
<feature type="transmembrane region" description="Helical" evidence="13">
    <location>
        <begin position="374"/>
        <end position="397"/>
    </location>
</feature>
<dbReference type="PANTHER" id="PTHR12886">
    <property type="entry name" value="PIG-M MANNOSYLTRANSFERASE"/>
    <property type="match status" value="1"/>
</dbReference>
<feature type="transmembrane region" description="Helical" evidence="13">
    <location>
        <begin position="349"/>
        <end position="367"/>
    </location>
</feature>
<evidence type="ECO:0000256" key="2">
    <source>
        <dbReference type="ARBA" id="ARBA00004687"/>
    </source>
</evidence>
<keyword evidence="6 13" id="KW-0808">Transferase</keyword>
<organism evidence="14 15">
    <name type="scientific">Paramuricea clavata</name>
    <name type="common">Red gorgonian</name>
    <name type="synonym">Violescent sea-whip</name>
    <dbReference type="NCBI Taxonomy" id="317549"/>
    <lineage>
        <taxon>Eukaryota</taxon>
        <taxon>Metazoa</taxon>
        <taxon>Cnidaria</taxon>
        <taxon>Anthozoa</taxon>
        <taxon>Octocorallia</taxon>
        <taxon>Malacalcyonacea</taxon>
        <taxon>Plexauridae</taxon>
        <taxon>Paramuricea</taxon>
    </lineage>
</organism>
<evidence type="ECO:0000313" key="15">
    <source>
        <dbReference type="Proteomes" id="UP001152795"/>
    </source>
</evidence>
<dbReference type="AlphaFoldDB" id="A0A7D9J481"/>
<dbReference type="GO" id="GO:0005789">
    <property type="term" value="C:endoplasmic reticulum membrane"/>
    <property type="evidence" value="ECO:0007669"/>
    <property type="project" value="UniProtKB-SubCell"/>
</dbReference>
<keyword evidence="5 13" id="KW-0328">Glycosyltransferase</keyword>
<dbReference type="UniPathway" id="UPA00196"/>
<proteinExistence type="inferred from homology"/>
<dbReference type="EMBL" id="CACRXK020011509">
    <property type="protein sequence ID" value="CAB4021577.1"/>
    <property type="molecule type" value="Genomic_DNA"/>
</dbReference>
<feature type="transmembrane region" description="Helical" evidence="13">
    <location>
        <begin position="275"/>
        <end position="294"/>
    </location>
</feature>
<comment type="caution">
    <text evidence="13">Lacks conserved residue(s) required for the propagation of feature annotation.</text>
</comment>
<keyword evidence="15" id="KW-1185">Reference proteome</keyword>
<dbReference type="GO" id="GO:0004376">
    <property type="term" value="F:GPI mannosyltransferase activity"/>
    <property type="evidence" value="ECO:0007669"/>
    <property type="project" value="InterPro"/>
</dbReference>
<dbReference type="GO" id="GO:0051751">
    <property type="term" value="F:alpha-1,4-mannosyltransferase activity"/>
    <property type="evidence" value="ECO:0007669"/>
    <property type="project" value="InterPro"/>
</dbReference>
<comment type="function">
    <text evidence="11 13">Catalytic subunit of the glycosylphosphatidylinositol-mannosyltransferase I complex which catalyzes the transfer of the first mannose, via an alpha-1,4 bond from a dolichol-phosphate-mannose (Dol-P-Man) to the glucosaminyl acyl phosphatidylinositol (GlcN-(acyl)PI) intermediate to generate alpha-D-Man-(1-&gt;4)-alpha-D-GlcN-(1-&gt;6)-(1-radyl,2-acyl-sn-glycero-3-phospho)-2-acyl-inositol and participates in the sixth step of the glycosylphosphatidylinositol-anchor biosynthesis.</text>
</comment>
<dbReference type="PANTHER" id="PTHR12886:SF0">
    <property type="entry name" value="GPI MANNOSYLTRANSFERASE 1"/>
    <property type="match status" value="1"/>
</dbReference>
<accession>A0A7D9J481</accession>
<evidence type="ECO:0000256" key="10">
    <source>
        <dbReference type="ARBA" id="ARBA00023136"/>
    </source>
</evidence>
<evidence type="ECO:0000256" key="5">
    <source>
        <dbReference type="ARBA" id="ARBA00022676"/>
    </source>
</evidence>
<dbReference type="InterPro" id="IPR007704">
    <property type="entry name" value="PIG-M"/>
</dbReference>
<dbReference type="GO" id="GO:0006506">
    <property type="term" value="P:GPI anchor biosynthetic process"/>
    <property type="evidence" value="ECO:0007669"/>
    <property type="project" value="UniProtKB-UniPathway"/>
</dbReference>
<protein>
    <recommendedName>
        <fullName evidence="12 13">GPI alpha-1,4-mannosyltransferase I, catalytic subunit</fullName>
        <ecNumber evidence="13">2.4.1.-</ecNumber>
    </recommendedName>
    <alternativeName>
        <fullName evidence="13">GPI mannosyltransferase I</fullName>
    </alternativeName>
</protein>
<comment type="subcellular location">
    <subcellularLocation>
        <location evidence="1 13">Endoplasmic reticulum membrane</location>
        <topology evidence="1 13">Multi-pass membrane protein</topology>
    </subcellularLocation>
</comment>
<feature type="transmembrane region" description="Helical" evidence="13">
    <location>
        <begin position="87"/>
        <end position="104"/>
    </location>
</feature>
<sequence length="404" mass="47070">MAANFFYLKKTCIIAVVLRLLFMIYGEWQDATMVVKYTDIDYEVFTDAARHVANGSSPYRRATYRYTPLLAWILVPNITLHKAFGKLFFVLCDIIAGYLIHLILKTEGIVDYTAVKYSWIWFFNPMIITVSTRGNAESVLAVLVLSTLYFMLNKRFILSAVLLAFSVHFKIYPIIYSLPLYLMVGWFARGKGGECGHTKQDGMLQVIFSHISHPHQLLYAVISGSMFLLINGVMYYMYGFEFFEHTYLYHVTRKDVKHNFSVYFYMLYLTMDTSFSWIISLLAFLPQLILVLVFGVKYYKDLPFCLFVQTFVFVTFNKVCTSQYFLWYLSLLPLILPRVKINMTKALKMLLAWCISQALWLSAAYLLEFQGYNTLLLVWTASVLFFAVNIWILYTVIVNHTYSI</sequence>
<evidence type="ECO:0000313" key="14">
    <source>
        <dbReference type="EMBL" id="CAB4021577.1"/>
    </source>
</evidence>
<comment type="similarity">
    <text evidence="3 13">Belongs to the PIGM family.</text>
</comment>
<keyword evidence="4 13" id="KW-0337">GPI-anchor biosynthesis</keyword>
<dbReference type="OrthoDB" id="1741594at2759"/>
<keyword evidence="7 13" id="KW-0812">Transmembrane</keyword>
<evidence type="ECO:0000256" key="12">
    <source>
        <dbReference type="ARBA" id="ARBA00093608"/>
    </source>
</evidence>
<feature type="transmembrane region" description="Helical" evidence="13">
    <location>
        <begin position="306"/>
        <end position="329"/>
    </location>
</feature>
<gene>
    <name evidence="14" type="ORF">PACLA_8A059501</name>
</gene>
<keyword evidence="9 13" id="KW-1133">Transmembrane helix</keyword>
<dbReference type="Proteomes" id="UP001152795">
    <property type="component" value="Unassembled WGS sequence"/>
</dbReference>
<comment type="pathway">
    <text evidence="2 13">Glycolipid biosynthesis; glycosylphosphatidylinositol-anchor biosynthesis.</text>
</comment>
<evidence type="ECO:0000256" key="6">
    <source>
        <dbReference type="ARBA" id="ARBA00022679"/>
    </source>
</evidence>
<evidence type="ECO:0000256" key="7">
    <source>
        <dbReference type="ARBA" id="ARBA00022692"/>
    </source>
</evidence>